<gene>
    <name evidence="2" type="ORF">GCM10010913_31610</name>
</gene>
<reference evidence="3" key="1">
    <citation type="journal article" date="2019" name="Int. J. Syst. Evol. Microbiol.">
        <title>The Global Catalogue of Microorganisms (GCM) 10K type strain sequencing project: providing services to taxonomists for standard genome sequencing and annotation.</title>
        <authorList>
            <consortium name="The Broad Institute Genomics Platform"/>
            <consortium name="The Broad Institute Genome Sequencing Center for Infectious Disease"/>
            <person name="Wu L."/>
            <person name="Ma J."/>
        </authorList>
    </citation>
    <scope>NUCLEOTIDE SEQUENCE [LARGE SCALE GENOMIC DNA]</scope>
    <source>
        <strain evidence="3">CGMCC 1.15420</strain>
    </source>
</reference>
<keyword evidence="1" id="KW-0472">Membrane</keyword>
<evidence type="ECO:0000313" key="2">
    <source>
        <dbReference type="EMBL" id="GGG07457.1"/>
    </source>
</evidence>
<accession>A0ABQ1W0M7</accession>
<feature type="transmembrane region" description="Helical" evidence="1">
    <location>
        <begin position="6"/>
        <end position="33"/>
    </location>
</feature>
<feature type="transmembrane region" description="Helical" evidence="1">
    <location>
        <begin position="107"/>
        <end position="126"/>
    </location>
</feature>
<sequence length="172" mass="20373">MELNEWMFYFLVYSLCGFLLENVYSWFTTGVFWKEGYLKGPYKPMYGFAPLLLLLLSGAVQNRALLWLFCLLVPTIVEYVSGLLLYKLFGRRWWDYSDNRLQLAGHICLRFSLYWGGLSFVFLQYIHPVIQNGYARISELWTTAGPLLLLLFMLDMMLTYRSRRKAWKADLI</sequence>
<protein>
    <submittedName>
        <fullName evidence="2">Membrane protein</fullName>
    </submittedName>
</protein>
<name>A0ABQ1W0M7_9BACL</name>
<proteinExistence type="predicted"/>
<dbReference type="EMBL" id="BMIW01000024">
    <property type="protein sequence ID" value="GGG07457.1"/>
    <property type="molecule type" value="Genomic_DNA"/>
</dbReference>
<organism evidence="2 3">
    <name type="scientific">Paenibacillus aceti</name>
    <dbReference type="NCBI Taxonomy" id="1820010"/>
    <lineage>
        <taxon>Bacteria</taxon>
        <taxon>Bacillati</taxon>
        <taxon>Bacillota</taxon>
        <taxon>Bacilli</taxon>
        <taxon>Bacillales</taxon>
        <taxon>Paenibacillaceae</taxon>
        <taxon>Paenibacillus</taxon>
    </lineage>
</organism>
<feature type="transmembrane region" description="Helical" evidence="1">
    <location>
        <begin position="66"/>
        <end position="86"/>
    </location>
</feature>
<keyword evidence="1" id="KW-0812">Transmembrane</keyword>
<evidence type="ECO:0000313" key="3">
    <source>
        <dbReference type="Proteomes" id="UP000608420"/>
    </source>
</evidence>
<dbReference type="Proteomes" id="UP000608420">
    <property type="component" value="Unassembled WGS sequence"/>
</dbReference>
<feature type="transmembrane region" description="Helical" evidence="1">
    <location>
        <begin position="138"/>
        <end position="158"/>
    </location>
</feature>
<keyword evidence="3" id="KW-1185">Reference proteome</keyword>
<evidence type="ECO:0000256" key="1">
    <source>
        <dbReference type="SAM" id="Phobius"/>
    </source>
</evidence>
<keyword evidence="1" id="KW-1133">Transmembrane helix</keyword>
<dbReference type="RefSeq" id="WP_120461052.1">
    <property type="nucleotide sequence ID" value="NZ_BMIW01000024.1"/>
</dbReference>
<dbReference type="InterPro" id="IPR010540">
    <property type="entry name" value="CmpB_TMEM229"/>
</dbReference>
<comment type="caution">
    <text evidence="2">The sequence shown here is derived from an EMBL/GenBank/DDBJ whole genome shotgun (WGS) entry which is preliminary data.</text>
</comment>
<dbReference type="Pfam" id="PF06541">
    <property type="entry name" value="ABC_trans_CmpB"/>
    <property type="match status" value="1"/>
</dbReference>